<name>A0A5K7YV30_9BACT</name>
<proteinExistence type="predicted"/>
<protein>
    <submittedName>
        <fullName evidence="3">Uncharacterized protein</fullName>
    </submittedName>
</protein>
<feature type="compositionally biased region" description="Polar residues" evidence="1">
    <location>
        <begin position="1"/>
        <end position="13"/>
    </location>
</feature>
<feature type="transmembrane region" description="Helical" evidence="2">
    <location>
        <begin position="73"/>
        <end position="93"/>
    </location>
</feature>
<evidence type="ECO:0000313" key="3">
    <source>
        <dbReference type="EMBL" id="BBO72265.1"/>
    </source>
</evidence>
<evidence type="ECO:0000256" key="1">
    <source>
        <dbReference type="SAM" id="MobiDB-lite"/>
    </source>
</evidence>
<reference evidence="3 4" key="1">
    <citation type="submission" date="2019-11" db="EMBL/GenBank/DDBJ databases">
        <title>Comparative genomics of hydrocarbon-degrading Desulfosarcina strains.</title>
        <authorList>
            <person name="Watanabe M."/>
            <person name="Kojima H."/>
            <person name="Fukui M."/>
        </authorList>
    </citation>
    <scope>NUCLEOTIDE SEQUENCE [LARGE SCALE GENOMIC DNA]</scope>
    <source>
        <strain evidence="3 4">PL12</strain>
    </source>
</reference>
<dbReference type="Proteomes" id="UP000427906">
    <property type="component" value="Chromosome"/>
</dbReference>
<feature type="region of interest" description="Disordered" evidence="1">
    <location>
        <begin position="1"/>
        <end position="25"/>
    </location>
</feature>
<feature type="transmembrane region" description="Helical" evidence="2">
    <location>
        <begin position="38"/>
        <end position="61"/>
    </location>
</feature>
<dbReference type="AlphaFoldDB" id="A0A5K7YV30"/>
<evidence type="ECO:0000313" key="4">
    <source>
        <dbReference type="Proteomes" id="UP000427906"/>
    </source>
</evidence>
<keyword evidence="2" id="KW-1133">Transmembrane helix</keyword>
<accession>A0A5K7YV30</accession>
<evidence type="ECO:0000256" key="2">
    <source>
        <dbReference type="SAM" id="Phobius"/>
    </source>
</evidence>
<dbReference type="KEGG" id="dalk:DSCA_61950"/>
<sequence length="329" mass="37380">MGTGKPTDSTVEPNRTPMPSIRPDHQRYRPEAMNESGFAVNAVAATLFLGLVLTIVVYSALDLTGTLTRMGRFGPVLPLIVIAWLMVGIYMGVKRLKRRAAKIRIKGPLFMRSLMNDCIERTCGVLQRQLNTPEIPSAGILNDILMDKMLYICNADCQRFSDIRRRIEGSRLKGSPGLELARFFQTDVEYGKQPLPDEIRQVADTVSRSRTDLRDLLERLKNAHQTLCTGTGNILALLPPDPKKVETIRNTYRYRPPTPQRARRMVFAIETLTYLKATRYENVNPMDRRRYDSVAEQVIPELAKALTVYKQAWQDLVDAYERPRGQRAG</sequence>
<gene>
    <name evidence="3" type="ORF">DSCA_61950</name>
</gene>
<keyword evidence="2" id="KW-0472">Membrane</keyword>
<keyword evidence="4" id="KW-1185">Reference proteome</keyword>
<organism evidence="3 4">
    <name type="scientific">Desulfosarcina alkanivorans</name>
    <dbReference type="NCBI Taxonomy" id="571177"/>
    <lineage>
        <taxon>Bacteria</taxon>
        <taxon>Pseudomonadati</taxon>
        <taxon>Thermodesulfobacteriota</taxon>
        <taxon>Desulfobacteria</taxon>
        <taxon>Desulfobacterales</taxon>
        <taxon>Desulfosarcinaceae</taxon>
        <taxon>Desulfosarcina</taxon>
    </lineage>
</organism>
<dbReference type="EMBL" id="AP021874">
    <property type="protein sequence ID" value="BBO72265.1"/>
    <property type="molecule type" value="Genomic_DNA"/>
</dbReference>
<keyword evidence="2" id="KW-0812">Transmembrane</keyword>